<dbReference type="EMBL" id="KC008572">
    <property type="protein sequence ID" value="AGF85511.1"/>
    <property type="molecule type" value="Genomic_DNA"/>
</dbReference>
<accession>M1PNE0</accession>
<dbReference type="Proteomes" id="UP000241071">
    <property type="component" value="Segment"/>
</dbReference>
<protein>
    <submittedName>
        <fullName evidence="2">Uncharacterized protein</fullName>
    </submittedName>
</protein>
<reference evidence="2 3" key="1">
    <citation type="submission" date="2012-10" db="EMBL/GenBank/DDBJ databases">
        <title>Complete genome sequence of Moumouvirus goulette.</title>
        <authorList>
            <person name="Fournous G."/>
            <person name="Bougalmi M."/>
            <person name="Colson P."/>
        </authorList>
    </citation>
    <scope>NUCLEOTIDE SEQUENCE [LARGE SCALE GENOMIC DNA]</scope>
</reference>
<keyword evidence="1" id="KW-0472">Membrane</keyword>
<evidence type="ECO:0000313" key="3">
    <source>
        <dbReference type="Proteomes" id="UP000241071"/>
    </source>
</evidence>
<name>M1PNE0_9VIRU</name>
<proteinExistence type="predicted"/>
<feature type="transmembrane region" description="Helical" evidence="1">
    <location>
        <begin position="119"/>
        <end position="137"/>
    </location>
</feature>
<organism evidence="2 3">
    <name type="scientific">Moumouvirus goulette</name>
    <dbReference type="NCBI Taxonomy" id="1247379"/>
    <lineage>
        <taxon>Viruses</taxon>
        <taxon>Varidnaviria</taxon>
        <taxon>Bamfordvirae</taxon>
        <taxon>Nucleocytoviricota</taxon>
        <taxon>Megaviricetes</taxon>
        <taxon>Imitervirales</taxon>
        <taxon>Mimiviridae</taxon>
        <taxon>Megamimivirinae</taxon>
        <taxon>Moumouvirus</taxon>
        <taxon>Moumouvirus goulettemassiliense</taxon>
    </lineage>
</organism>
<sequence>MKLFKGLNKLIRGLKIKNNPKFLIIYGNYGGAGYSACCTLITKENKLYKFNNDEFIYQQEMTVQDYYNYYLKLFQDVDVVDELDACFKLHDLDTNTNNLRDIIKASHALPINMGKIDPIFYLGYPTIFLLGVIYFYIFKKIGNYLDEDELLNIYEYRLQCQNEYTNKYGIKYI</sequence>
<keyword evidence="1" id="KW-0812">Transmembrane</keyword>
<keyword evidence="3" id="KW-1185">Reference proteome</keyword>
<evidence type="ECO:0000313" key="2">
    <source>
        <dbReference type="EMBL" id="AGF85511.1"/>
    </source>
</evidence>
<gene>
    <name evidence="2" type="ORF">glt_00706</name>
</gene>
<keyword evidence="1" id="KW-1133">Transmembrane helix</keyword>
<evidence type="ECO:0000256" key="1">
    <source>
        <dbReference type="SAM" id="Phobius"/>
    </source>
</evidence>